<evidence type="ECO:0000256" key="4">
    <source>
        <dbReference type="ARBA" id="ARBA00022741"/>
    </source>
</evidence>
<protein>
    <recommendedName>
        <fullName evidence="9">Pycsar effector protein domain-containing protein</fullName>
    </recommendedName>
</protein>
<dbReference type="AlphaFoldDB" id="A0A6G4AX44"/>
<keyword evidence="5 8" id="KW-1133">Transmembrane helix</keyword>
<keyword evidence="6" id="KW-0051">Antiviral defense</keyword>
<evidence type="ECO:0000313" key="10">
    <source>
        <dbReference type="EMBL" id="NEW77229.1"/>
    </source>
</evidence>
<keyword evidence="2" id="KW-1003">Cell membrane</keyword>
<organism evidence="10 11">
    <name type="scientific">Streptomyces rhizosphaericus</name>
    <dbReference type="NCBI Taxonomy" id="114699"/>
    <lineage>
        <taxon>Bacteria</taxon>
        <taxon>Bacillati</taxon>
        <taxon>Actinomycetota</taxon>
        <taxon>Actinomycetes</taxon>
        <taxon>Kitasatosporales</taxon>
        <taxon>Streptomycetaceae</taxon>
        <taxon>Streptomyces</taxon>
        <taxon>Streptomyces violaceusniger group</taxon>
    </lineage>
</organism>
<dbReference type="EMBL" id="JAAIKT010000108">
    <property type="protein sequence ID" value="NEW77229.1"/>
    <property type="molecule type" value="Genomic_DNA"/>
</dbReference>
<proteinExistence type="predicted"/>
<sequence length="173" mass="18445">MADTEGDGVMAVEPAETAWRIQASVADWTAKADSKASFALTMQSTALAVLGLLASSKRAAGDLDSTASRLLLWTGVLLMVAGIGCAALAISPNLRKERRGPESNDDFLYFGHVRHLDPLVLEAALRDKDPLPSLSRQVVVMSEIAWNKHRRVQWSLMLAVAGCAAFGLATVVG</sequence>
<reference evidence="10" key="1">
    <citation type="submission" date="2020-02" db="EMBL/GenBank/DDBJ databases">
        <title>A new Streptomyces sp. for controlling soil-borne diseases.</title>
        <authorList>
            <person name="Li X."/>
            <person name="Tian Y."/>
            <person name="Gao K."/>
        </authorList>
    </citation>
    <scope>NUCLEOTIDE SEQUENCE [LARGE SCALE GENOMIC DNA]</scope>
    <source>
        <strain evidence="10">0250</strain>
    </source>
</reference>
<name>A0A6G4AX44_9ACTN</name>
<evidence type="ECO:0000313" key="11">
    <source>
        <dbReference type="Proteomes" id="UP000476310"/>
    </source>
</evidence>
<evidence type="ECO:0000256" key="5">
    <source>
        <dbReference type="ARBA" id="ARBA00022989"/>
    </source>
</evidence>
<keyword evidence="7 8" id="KW-0472">Membrane</keyword>
<keyword evidence="4" id="KW-0547">Nucleotide-binding</keyword>
<dbReference type="RefSeq" id="WP_164436524.1">
    <property type="nucleotide sequence ID" value="NZ_JAAIKT010000108.1"/>
</dbReference>
<feature type="transmembrane region" description="Helical" evidence="8">
    <location>
        <begin position="70"/>
        <end position="90"/>
    </location>
</feature>
<feature type="transmembrane region" description="Helical" evidence="8">
    <location>
        <begin position="154"/>
        <end position="172"/>
    </location>
</feature>
<evidence type="ECO:0000256" key="7">
    <source>
        <dbReference type="ARBA" id="ARBA00023136"/>
    </source>
</evidence>
<keyword evidence="11" id="KW-1185">Reference proteome</keyword>
<evidence type="ECO:0000256" key="6">
    <source>
        <dbReference type="ARBA" id="ARBA00023118"/>
    </source>
</evidence>
<dbReference type="GO" id="GO:0000166">
    <property type="term" value="F:nucleotide binding"/>
    <property type="evidence" value="ECO:0007669"/>
    <property type="project" value="UniProtKB-KW"/>
</dbReference>
<dbReference type="InterPro" id="IPR043760">
    <property type="entry name" value="PycTM_dom"/>
</dbReference>
<accession>A0A6G4AX44</accession>
<evidence type="ECO:0000256" key="1">
    <source>
        <dbReference type="ARBA" id="ARBA00004236"/>
    </source>
</evidence>
<evidence type="ECO:0000256" key="2">
    <source>
        <dbReference type="ARBA" id="ARBA00022475"/>
    </source>
</evidence>
<dbReference type="GO" id="GO:0051607">
    <property type="term" value="P:defense response to virus"/>
    <property type="evidence" value="ECO:0007669"/>
    <property type="project" value="UniProtKB-KW"/>
</dbReference>
<keyword evidence="3 8" id="KW-0812">Transmembrane</keyword>
<dbReference type="Pfam" id="PF18967">
    <property type="entry name" value="PycTM"/>
    <property type="match status" value="1"/>
</dbReference>
<evidence type="ECO:0000256" key="8">
    <source>
        <dbReference type="SAM" id="Phobius"/>
    </source>
</evidence>
<evidence type="ECO:0000259" key="9">
    <source>
        <dbReference type="Pfam" id="PF18967"/>
    </source>
</evidence>
<dbReference type="Proteomes" id="UP000476310">
    <property type="component" value="Unassembled WGS sequence"/>
</dbReference>
<comment type="caution">
    <text evidence="10">The sequence shown here is derived from an EMBL/GenBank/DDBJ whole genome shotgun (WGS) entry which is preliminary data.</text>
</comment>
<dbReference type="GO" id="GO:0005886">
    <property type="term" value="C:plasma membrane"/>
    <property type="evidence" value="ECO:0007669"/>
    <property type="project" value="UniProtKB-SubCell"/>
</dbReference>
<feature type="domain" description="Pycsar effector protein" evidence="9">
    <location>
        <begin position="17"/>
        <end position="172"/>
    </location>
</feature>
<evidence type="ECO:0000256" key="3">
    <source>
        <dbReference type="ARBA" id="ARBA00022692"/>
    </source>
</evidence>
<gene>
    <name evidence="10" type="ORF">G4H13_44620</name>
</gene>
<comment type="subcellular location">
    <subcellularLocation>
        <location evidence="1">Cell membrane</location>
    </subcellularLocation>
</comment>